<keyword evidence="5" id="KW-0732">Signal</keyword>
<keyword evidence="3 7" id="KW-0378">Hydrolase</keyword>
<dbReference type="GO" id="GO:0008234">
    <property type="term" value="F:cysteine-type peptidase activity"/>
    <property type="evidence" value="ECO:0007669"/>
    <property type="project" value="UniProtKB-KW"/>
</dbReference>
<proteinExistence type="inferred from homology"/>
<dbReference type="InterPro" id="IPR038765">
    <property type="entry name" value="Papain-like_cys_pep_sf"/>
</dbReference>
<evidence type="ECO:0000256" key="4">
    <source>
        <dbReference type="ARBA" id="ARBA00022807"/>
    </source>
</evidence>
<feature type="chain" id="PRO_5039277134" evidence="5">
    <location>
        <begin position="18"/>
        <end position="150"/>
    </location>
</feature>
<dbReference type="PANTHER" id="PTHR47053">
    <property type="entry name" value="MUREIN DD-ENDOPEPTIDASE MEPH-RELATED"/>
    <property type="match status" value="1"/>
</dbReference>
<organism evidence="7 8">
    <name type="scientific">Nocardiopsis mwathae</name>
    <dbReference type="NCBI Taxonomy" id="1472723"/>
    <lineage>
        <taxon>Bacteria</taxon>
        <taxon>Bacillati</taxon>
        <taxon>Actinomycetota</taxon>
        <taxon>Actinomycetes</taxon>
        <taxon>Streptosporangiales</taxon>
        <taxon>Nocardiopsidaceae</taxon>
        <taxon>Nocardiopsis</taxon>
    </lineage>
</organism>
<dbReference type="GO" id="GO:0006508">
    <property type="term" value="P:proteolysis"/>
    <property type="evidence" value="ECO:0007669"/>
    <property type="project" value="UniProtKB-KW"/>
</dbReference>
<dbReference type="Proteomes" id="UP000546642">
    <property type="component" value="Unassembled WGS sequence"/>
</dbReference>
<dbReference type="SUPFAM" id="SSF54001">
    <property type="entry name" value="Cysteine proteinases"/>
    <property type="match status" value="1"/>
</dbReference>
<name>A0A7W9YKS4_9ACTN</name>
<evidence type="ECO:0000313" key="7">
    <source>
        <dbReference type="EMBL" id="MBB6173978.1"/>
    </source>
</evidence>
<dbReference type="PANTHER" id="PTHR47053:SF1">
    <property type="entry name" value="MUREIN DD-ENDOPEPTIDASE MEPH-RELATED"/>
    <property type="match status" value="1"/>
</dbReference>
<dbReference type="AlphaFoldDB" id="A0A7W9YKS4"/>
<gene>
    <name evidence="7" type="ORF">HNR23_004038</name>
</gene>
<accession>A0A7W9YKS4</accession>
<evidence type="ECO:0000259" key="6">
    <source>
        <dbReference type="PROSITE" id="PS51935"/>
    </source>
</evidence>
<comment type="caution">
    <text evidence="7">The sequence shown here is derived from an EMBL/GenBank/DDBJ whole genome shotgun (WGS) entry which is preliminary data.</text>
</comment>
<keyword evidence="8" id="KW-1185">Reference proteome</keyword>
<comment type="similarity">
    <text evidence="1">Belongs to the peptidase C40 family.</text>
</comment>
<evidence type="ECO:0000256" key="3">
    <source>
        <dbReference type="ARBA" id="ARBA00022801"/>
    </source>
</evidence>
<dbReference type="EMBL" id="JACHDS010000001">
    <property type="protein sequence ID" value="MBB6173978.1"/>
    <property type="molecule type" value="Genomic_DNA"/>
</dbReference>
<dbReference type="RefSeq" id="WP_246421813.1">
    <property type="nucleotide sequence ID" value="NZ_JACHDS010000001.1"/>
</dbReference>
<feature type="signal peptide" evidence="5">
    <location>
        <begin position="1"/>
        <end position="17"/>
    </location>
</feature>
<dbReference type="InterPro" id="IPR051202">
    <property type="entry name" value="Peptidase_C40"/>
</dbReference>
<dbReference type="InterPro" id="IPR000064">
    <property type="entry name" value="NLP_P60_dom"/>
</dbReference>
<keyword evidence="4" id="KW-0788">Thiol protease</keyword>
<dbReference type="PROSITE" id="PS51935">
    <property type="entry name" value="NLPC_P60"/>
    <property type="match status" value="1"/>
</dbReference>
<reference evidence="7 8" key="1">
    <citation type="submission" date="2020-08" db="EMBL/GenBank/DDBJ databases">
        <title>Sequencing the genomes of 1000 actinobacteria strains.</title>
        <authorList>
            <person name="Klenk H.-P."/>
        </authorList>
    </citation>
    <scope>NUCLEOTIDE SEQUENCE [LARGE SCALE GENOMIC DNA]</scope>
    <source>
        <strain evidence="7 8">DSM 46659</strain>
    </source>
</reference>
<dbReference type="Gene3D" id="3.90.1720.10">
    <property type="entry name" value="endopeptidase domain like (from Nostoc punctiforme)"/>
    <property type="match status" value="1"/>
</dbReference>
<protein>
    <submittedName>
        <fullName evidence="7">Cell wall-associated NlpC family hydrolase</fullName>
    </submittedName>
</protein>
<evidence type="ECO:0000256" key="2">
    <source>
        <dbReference type="ARBA" id="ARBA00022670"/>
    </source>
</evidence>
<evidence type="ECO:0000256" key="5">
    <source>
        <dbReference type="SAM" id="SignalP"/>
    </source>
</evidence>
<feature type="domain" description="NlpC/P60" evidence="6">
    <location>
        <begin position="32"/>
        <end position="150"/>
    </location>
</feature>
<dbReference type="Pfam" id="PF00877">
    <property type="entry name" value="NLPC_P60"/>
    <property type="match status" value="1"/>
</dbReference>
<evidence type="ECO:0000313" key="8">
    <source>
        <dbReference type="Proteomes" id="UP000546642"/>
    </source>
</evidence>
<evidence type="ECO:0000256" key="1">
    <source>
        <dbReference type="ARBA" id="ARBA00007074"/>
    </source>
</evidence>
<sequence>MLAAVAFGLVSPFGADAAADTADTADDGGSPSQVAQAAVAHAKAQVGKPYRFGGSGPKSFDCSGLVQWSYQKAGKALSRTTFTQFRQGSAVERSALREGDLVFFHPGPTHVGIYVGGGSMVHAPRTGRQVEVVRMSDYFDRRFVGARRVA</sequence>
<keyword evidence="2" id="KW-0645">Protease</keyword>